<keyword evidence="4" id="KW-1185">Reference proteome</keyword>
<dbReference type="Proteomes" id="UP000708208">
    <property type="component" value="Unassembled WGS sequence"/>
</dbReference>
<reference evidence="3" key="1">
    <citation type="submission" date="2021-06" db="EMBL/GenBank/DDBJ databases">
        <authorList>
            <person name="Hodson N. C."/>
            <person name="Mongue J. A."/>
            <person name="Jaron S. K."/>
        </authorList>
    </citation>
    <scope>NUCLEOTIDE SEQUENCE</scope>
</reference>
<accession>A0A8J2LN66</accession>
<keyword evidence="2" id="KW-0812">Transmembrane</keyword>
<evidence type="ECO:0000256" key="2">
    <source>
        <dbReference type="SAM" id="Phobius"/>
    </source>
</evidence>
<gene>
    <name evidence="3" type="ORF">AFUS01_LOCUS36269</name>
</gene>
<sequence length="113" mass="12972">MEVILPKNQTLARWHASTIGFWIDVVISKILVTIFFGYCTISFSLLSTSLWWKVYGELYYAGHFIFGLWPLYGPFVKKLIVPRRKSERKLSGEESPKPSTSKAVNGLTDKKDK</sequence>
<feature type="region of interest" description="Disordered" evidence="1">
    <location>
        <begin position="87"/>
        <end position="113"/>
    </location>
</feature>
<evidence type="ECO:0000313" key="4">
    <source>
        <dbReference type="Proteomes" id="UP000708208"/>
    </source>
</evidence>
<proteinExistence type="predicted"/>
<feature type="transmembrane region" description="Helical" evidence="2">
    <location>
        <begin position="21"/>
        <end position="46"/>
    </location>
</feature>
<evidence type="ECO:0000313" key="3">
    <source>
        <dbReference type="EMBL" id="CAG7826204.1"/>
    </source>
</evidence>
<keyword evidence="2" id="KW-1133">Transmembrane helix</keyword>
<dbReference type="EMBL" id="CAJVCH010538968">
    <property type="protein sequence ID" value="CAG7826204.1"/>
    <property type="molecule type" value="Genomic_DNA"/>
</dbReference>
<dbReference type="AlphaFoldDB" id="A0A8J2LN66"/>
<comment type="caution">
    <text evidence="3">The sequence shown here is derived from an EMBL/GenBank/DDBJ whole genome shotgun (WGS) entry which is preliminary data.</text>
</comment>
<feature type="transmembrane region" description="Helical" evidence="2">
    <location>
        <begin position="58"/>
        <end position="76"/>
    </location>
</feature>
<protein>
    <submittedName>
        <fullName evidence="3">Uncharacterized protein</fullName>
    </submittedName>
</protein>
<organism evidence="3 4">
    <name type="scientific">Allacma fusca</name>
    <dbReference type="NCBI Taxonomy" id="39272"/>
    <lineage>
        <taxon>Eukaryota</taxon>
        <taxon>Metazoa</taxon>
        <taxon>Ecdysozoa</taxon>
        <taxon>Arthropoda</taxon>
        <taxon>Hexapoda</taxon>
        <taxon>Collembola</taxon>
        <taxon>Symphypleona</taxon>
        <taxon>Sminthuridae</taxon>
        <taxon>Allacma</taxon>
    </lineage>
</organism>
<evidence type="ECO:0000256" key="1">
    <source>
        <dbReference type="SAM" id="MobiDB-lite"/>
    </source>
</evidence>
<name>A0A8J2LN66_9HEXA</name>
<keyword evidence="2" id="KW-0472">Membrane</keyword>